<accession>A0A1I9GAD0</accession>
<gene>
    <name evidence="2" type="primary">Bm11867</name>
    <name evidence="2" type="ORF">BM_Bm11867</name>
</gene>
<organism evidence="2">
    <name type="scientific">Brugia malayi</name>
    <name type="common">Filarial nematode worm</name>
    <dbReference type="NCBI Taxonomy" id="6279"/>
    <lineage>
        <taxon>Eukaryota</taxon>
        <taxon>Metazoa</taxon>
        <taxon>Ecdysozoa</taxon>
        <taxon>Nematoda</taxon>
        <taxon>Chromadorea</taxon>
        <taxon>Rhabditida</taxon>
        <taxon>Spirurina</taxon>
        <taxon>Spiruromorpha</taxon>
        <taxon>Filarioidea</taxon>
        <taxon>Onchocercidae</taxon>
        <taxon>Brugia</taxon>
    </lineage>
</organism>
<evidence type="ECO:0000256" key="1">
    <source>
        <dbReference type="SAM" id="MobiDB-lite"/>
    </source>
</evidence>
<proteinExistence type="predicted"/>
<reference evidence="2" key="2">
    <citation type="submission" date="2012-12" db="EMBL/GenBank/DDBJ databases">
        <authorList>
            <consortium name="WormBase Consortium"/>
            <person name="Ghedin E."/>
            <person name="Paulini M."/>
        </authorList>
    </citation>
    <scope>NUCLEOTIDE SEQUENCE</scope>
    <source>
        <strain evidence="2">FR3</strain>
    </source>
</reference>
<reference evidence="2" key="1">
    <citation type="journal article" date="2007" name="Science">
        <title>Draft genome of the filarial nematode parasite Brugia malayi.</title>
        <authorList>
            <person name="Ghedin E."/>
            <person name="Wang S."/>
            <person name="Spiro D."/>
            <person name="Caler E."/>
            <person name="Zhao Q."/>
            <person name="Crabtree J."/>
            <person name="Allen J.E."/>
            <person name="Delcher A.L."/>
            <person name="Guiliano D.B."/>
            <person name="Miranda-Saavedra D."/>
            <person name="Angiuoli S.V."/>
            <person name="Creasy T."/>
            <person name="Amedeo P."/>
            <person name="Haas B."/>
            <person name="El-Sayed N.M."/>
            <person name="Wortman J.R."/>
            <person name="Feldblyum T."/>
            <person name="Tallon L."/>
            <person name="Schatz M."/>
            <person name="Shumway M."/>
            <person name="Koo H."/>
            <person name="Salzberg S.L."/>
            <person name="Schobel S."/>
            <person name="Pertea M."/>
            <person name="Pop M."/>
            <person name="White O."/>
            <person name="Barton G.J."/>
            <person name="Carlow C.K."/>
            <person name="Crawford M.J."/>
            <person name="Daub J."/>
            <person name="Dimmic M.W."/>
            <person name="Estes C.F."/>
            <person name="Foster J.M."/>
            <person name="Ganatra M."/>
            <person name="Gregory W.F."/>
            <person name="Johnson N.M."/>
            <person name="Jin J."/>
            <person name="Komuniecki R."/>
            <person name="Korf I."/>
            <person name="Kumar S."/>
            <person name="Laney S."/>
            <person name="Li B.W."/>
            <person name="Li W."/>
            <person name="Lindblom T.H."/>
            <person name="Lustigman S."/>
            <person name="Ma D."/>
            <person name="Maina C.V."/>
            <person name="Martin D.M."/>
            <person name="McCarter J.P."/>
            <person name="McReynolds L."/>
            <person name="Mitreva M."/>
            <person name="Nutman T.B."/>
            <person name="Parkinson J."/>
            <person name="Peregrin-Alvarez J.M."/>
            <person name="Poole C."/>
            <person name="Ren Q."/>
            <person name="Saunders L."/>
            <person name="Sluder A.E."/>
            <person name="Smith K."/>
            <person name="Stanke M."/>
            <person name="Unnasch T.R."/>
            <person name="Ware J."/>
            <person name="Wei A.D."/>
            <person name="Weil G."/>
            <person name="Williams D.J."/>
            <person name="Zhang Y."/>
            <person name="Williams S.A."/>
            <person name="Fraser-Liggett C."/>
            <person name="Slatko B."/>
            <person name="Blaxter M.L."/>
            <person name="Scott A.L."/>
        </authorList>
    </citation>
    <scope>NUCLEOTIDE SEQUENCE</scope>
    <source>
        <strain evidence="2">FR3</strain>
    </source>
</reference>
<feature type="non-terminal residue" evidence="2">
    <location>
        <position position="1"/>
    </location>
</feature>
<dbReference type="AlphaFoldDB" id="A0A1I9GAD0"/>
<feature type="region of interest" description="Disordered" evidence="1">
    <location>
        <begin position="32"/>
        <end position="68"/>
    </location>
</feature>
<name>A0A1I9GAD0_BRUMA</name>
<sequence length="68" mass="7317">AGIWHANVKNSKATCQSLVWQQAALKREAECAQRTPGKTDSKSLASTPPHTEGMGFTLTCTSEAEKRA</sequence>
<protein>
    <submittedName>
        <fullName evidence="2">Bm11867</fullName>
    </submittedName>
</protein>
<feature type="compositionally biased region" description="Basic and acidic residues" evidence="1">
    <location>
        <begin position="32"/>
        <end position="41"/>
    </location>
</feature>
<evidence type="ECO:0000313" key="2">
    <source>
        <dbReference type="EMBL" id="CDQ07553.1"/>
    </source>
</evidence>
<dbReference type="EMBL" id="LN860583">
    <property type="protein sequence ID" value="CDQ07553.1"/>
    <property type="molecule type" value="Genomic_DNA"/>
</dbReference>